<protein>
    <submittedName>
        <fullName evidence="2">Uncharacterized protein</fullName>
    </submittedName>
</protein>
<proteinExistence type="predicted"/>
<evidence type="ECO:0000256" key="1">
    <source>
        <dbReference type="SAM" id="Phobius"/>
    </source>
</evidence>
<keyword evidence="1" id="KW-0472">Membrane</keyword>
<accession>A0A2X0ILP3</accession>
<dbReference type="OrthoDB" id="5190748at2"/>
<gene>
    <name evidence="2" type="ORF">DN069_11585</name>
</gene>
<dbReference type="Proteomes" id="UP000248889">
    <property type="component" value="Unassembled WGS sequence"/>
</dbReference>
<keyword evidence="1" id="KW-0812">Transmembrane</keyword>
<feature type="transmembrane region" description="Helical" evidence="1">
    <location>
        <begin position="110"/>
        <end position="132"/>
    </location>
</feature>
<comment type="caution">
    <text evidence="2">The sequence shown here is derived from an EMBL/GenBank/DDBJ whole genome shotgun (WGS) entry which is preliminary data.</text>
</comment>
<keyword evidence="1" id="KW-1133">Transmembrane helix</keyword>
<name>A0A2X0ILP3_9ACTN</name>
<reference evidence="2 3" key="1">
    <citation type="submission" date="2018-06" db="EMBL/GenBank/DDBJ databases">
        <title>Streptacidiphilus pinicola sp. nov., isolated from pine grove soil.</title>
        <authorList>
            <person name="Roh S.G."/>
            <person name="Park S."/>
            <person name="Kim M.-K."/>
            <person name="Yun B.-R."/>
            <person name="Park J."/>
            <person name="Kim M.J."/>
            <person name="Kim Y.S."/>
            <person name="Kim S.B."/>
        </authorList>
    </citation>
    <scope>NUCLEOTIDE SEQUENCE [LARGE SCALE GENOMIC DNA]</scope>
    <source>
        <strain evidence="2 3">MMS16-CNU450</strain>
    </source>
</reference>
<dbReference type="EMBL" id="QKYN01000040">
    <property type="protein sequence ID" value="RAG85567.1"/>
    <property type="molecule type" value="Genomic_DNA"/>
</dbReference>
<evidence type="ECO:0000313" key="3">
    <source>
        <dbReference type="Proteomes" id="UP000248889"/>
    </source>
</evidence>
<organism evidence="2 3">
    <name type="scientific">Streptacidiphilus pinicola</name>
    <dbReference type="NCBI Taxonomy" id="2219663"/>
    <lineage>
        <taxon>Bacteria</taxon>
        <taxon>Bacillati</taxon>
        <taxon>Actinomycetota</taxon>
        <taxon>Actinomycetes</taxon>
        <taxon>Kitasatosporales</taxon>
        <taxon>Streptomycetaceae</taxon>
        <taxon>Streptacidiphilus</taxon>
    </lineage>
</organism>
<evidence type="ECO:0000313" key="2">
    <source>
        <dbReference type="EMBL" id="RAG85567.1"/>
    </source>
</evidence>
<sequence length="162" mass="17272">MPALLALGLALAAALSVLLGLFTYVVDRASAARQAEQLHPVSAVAVGHPFAAGVAVRIATVDWTDAAGRHTAQARVSASTELGDHVVIWVDRNDVPRVPPVPAVQSVGTALAYSVAAFAGATTFLVGGHAWARYALNKRVERSWEQEWALVEPEWSRWGRRG</sequence>
<dbReference type="AlphaFoldDB" id="A0A2X0ILP3"/>
<keyword evidence="3" id="KW-1185">Reference proteome</keyword>